<name>A0ACD5WW07_AVESA</name>
<proteinExistence type="predicted"/>
<protein>
    <submittedName>
        <fullName evidence="1">Uncharacterized protein</fullName>
    </submittedName>
</protein>
<reference evidence="1" key="2">
    <citation type="submission" date="2025-09" db="UniProtKB">
        <authorList>
            <consortium name="EnsemblPlants"/>
        </authorList>
    </citation>
    <scope>IDENTIFICATION</scope>
</reference>
<evidence type="ECO:0000313" key="1">
    <source>
        <dbReference type="EnsemblPlants" id="AVESA.00010b.r2.4CG1297090.1.CDS"/>
    </source>
</evidence>
<sequence>MEKPPKEHVTVTYSFVFLEKGGYDRNSQHTPSSDSPTQPNESARLFELLESKPRILRPPPRRSPPFIPAVLRQRTGLCPPISPSAETTNSCHPSPPSWRGSHPHAIALFARARAAERASSLLPPRRNWLLVVVVVLLLRSTALLVLGQRGAEIHQYLGFVCFAVPSKRRNIFAGIVGWDYYIKFEGQLIKHTCNRPMTPKWSECPSKGYRELSLHEKENKDANVYKRRKMDKDSNALVADEEVKEMATKSCTAADPTFSHLMAGKIDAVLQIEEPAGVSLEPNSGMNERSSVSSVPPSSGMLDNNAAAECSSSYMSPTEPITEITSARDLCIAILRKDGLLTESRTRITSEESTDYNANRLLACNTCGSLDDPLKMLICDSCEAAFHLCCCIPCIKEVPADEWYCPPCFRKKPKSLYGKLLEGKVKSSGDMDQRPHGMSHIEYMFKDAKSYVSGVRIDRDLQAEVPEWSGPTFSTDGYFEAPSEIYPSEVTELNWRSTNNHSRSSSSIGNWIQCREILSTRDSNKPVICGKWRRAPLYVVQSDKWDCSCCLPWDPAHADCAVPQELDTDEVLKQLKYVNMLKIRLDDRNQKPA</sequence>
<dbReference type="Proteomes" id="UP001732700">
    <property type="component" value="Chromosome 4C"/>
</dbReference>
<keyword evidence="2" id="KW-1185">Reference proteome</keyword>
<reference evidence="1" key="1">
    <citation type="submission" date="2021-05" db="EMBL/GenBank/DDBJ databases">
        <authorList>
            <person name="Scholz U."/>
            <person name="Mascher M."/>
            <person name="Fiebig A."/>
        </authorList>
    </citation>
    <scope>NUCLEOTIDE SEQUENCE [LARGE SCALE GENOMIC DNA]</scope>
</reference>
<dbReference type="EnsemblPlants" id="AVESA.00010b.r2.4CG1297090.1">
    <property type="protein sequence ID" value="AVESA.00010b.r2.4CG1297090.1.CDS"/>
    <property type="gene ID" value="AVESA.00010b.r2.4CG1297090"/>
</dbReference>
<accession>A0ACD5WW07</accession>
<organism evidence="1 2">
    <name type="scientific">Avena sativa</name>
    <name type="common">Oat</name>
    <dbReference type="NCBI Taxonomy" id="4498"/>
    <lineage>
        <taxon>Eukaryota</taxon>
        <taxon>Viridiplantae</taxon>
        <taxon>Streptophyta</taxon>
        <taxon>Embryophyta</taxon>
        <taxon>Tracheophyta</taxon>
        <taxon>Spermatophyta</taxon>
        <taxon>Magnoliopsida</taxon>
        <taxon>Liliopsida</taxon>
        <taxon>Poales</taxon>
        <taxon>Poaceae</taxon>
        <taxon>BOP clade</taxon>
        <taxon>Pooideae</taxon>
        <taxon>Poodae</taxon>
        <taxon>Poeae</taxon>
        <taxon>Poeae Chloroplast Group 1 (Aveneae type)</taxon>
        <taxon>Aveninae</taxon>
        <taxon>Avena</taxon>
    </lineage>
</organism>
<evidence type="ECO:0000313" key="2">
    <source>
        <dbReference type="Proteomes" id="UP001732700"/>
    </source>
</evidence>